<comment type="caution">
    <text evidence="13">The sequence shown here is derived from an EMBL/GenBank/DDBJ whole genome shotgun (WGS) entry which is preliminary data.</text>
</comment>
<feature type="transmembrane region" description="Helical" evidence="10">
    <location>
        <begin position="296"/>
        <end position="314"/>
    </location>
</feature>
<keyword evidence="7 10" id="KW-1133">Transmembrane helix</keyword>
<reference evidence="13 14" key="1">
    <citation type="submission" date="2018-06" db="EMBL/GenBank/DDBJ databases">
        <title>Draft sequence of Acidithiobacillus ferrooxidans CCM 4253.</title>
        <authorList>
            <person name="Moya-Beltran A."/>
            <person name="Castro M."/>
            <person name="Covarrubias P.C."/>
            <person name="Issotta F."/>
            <person name="Janiczek O."/>
            <person name="Mandl M."/>
            <person name="Kucera J."/>
            <person name="Quatrini R."/>
        </authorList>
    </citation>
    <scope>NUCLEOTIDE SEQUENCE [LARGE SCALE GENOMIC DNA]</scope>
    <source>
        <strain evidence="13 14">CCM 4253</strain>
    </source>
</reference>
<evidence type="ECO:0000313" key="14">
    <source>
        <dbReference type="Proteomes" id="UP000248886"/>
    </source>
</evidence>
<evidence type="ECO:0000256" key="6">
    <source>
        <dbReference type="ARBA" id="ARBA00022692"/>
    </source>
</evidence>
<evidence type="ECO:0000256" key="5">
    <source>
        <dbReference type="ARBA" id="ARBA00022597"/>
    </source>
</evidence>
<evidence type="ECO:0000256" key="1">
    <source>
        <dbReference type="ARBA" id="ARBA00004651"/>
    </source>
</evidence>
<evidence type="ECO:0000256" key="7">
    <source>
        <dbReference type="ARBA" id="ARBA00022989"/>
    </source>
</evidence>
<dbReference type="PANTHER" id="PTHR30413">
    <property type="entry name" value="INNER MEMBRANE TRANSPORT PERMEASE"/>
    <property type="match status" value="1"/>
</dbReference>
<feature type="transmembrane region" description="Helical" evidence="10">
    <location>
        <begin position="349"/>
        <end position="371"/>
    </location>
</feature>
<evidence type="ECO:0000259" key="11">
    <source>
        <dbReference type="Pfam" id="PF01061"/>
    </source>
</evidence>
<dbReference type="EMBL" id="QKQP01000005">
    <property type="protein sequence ID" value="PZD80948.1"/>
    <property type="molecule type" value="Genomic_DNA"/>
</dbReference>
<evidence type="ECO:0000259" key="12">
    <source>
        <dbReference type="Pfam" id="PF13946"/>
    </source>
</evidence>
<evidence type="ECO:0000256" key="2">
    <source>
        <dbReference type="ARBA" id="ARBA00007783"/>
    </source>
</evidence>
<dbReference type="PRINTS" id="PR00164">
    <property type="entry name" value="ABC2TRNSPORT"/>
</dbReference>
<proteinExistence type="inferred from homology"/>
<evidence type="ECO:0000313" key="13">
    <source>
        <dbReference type="EMBL" id="PZD80948.1"/>
    </source>
</evidence>
<accession>A0A2W1K2G5</accession>
<dbReference type="GO" id="GO:0015774">
    <property type="term" value="P:polysaccharide transport"/>
    <property type="evidence" value="ECO:0007669"/>
    <property type="project" value="UniProtKB-KW"/>
</dbReference>
<feature type="domain" description="ABC-2 type transporter transmembrane" evidence="11">
    <location>
        <begin position="132"/>
        <end position="338"/>
    </location>
</feature>
<dbReference type="AlphaFoldDB" id="A0A2W1K2G5"/>
<keyword evidence="5" id="KW-0762">Sugar transport</keyword>
<feature type="transmembrane region" description="Helical" evidence="10">
    <location>
        <begin position="264"/>
        <end position="284"/>
    </location>
</feature>
<dbReference type="GO" id="GO:0140359">
    <property type="term" value="F:ABC-type transporter activity"/>
    <property type="evidence" value="ECO:0007669"/>
    <property type="project" value="InterPro"/>
</dbReference>
<dbReference type="RefSeq" id="WP_012537504.1">
    <property type="nucleotide sequence ID" value="NZ_CP136162.1"/>
</dbReference>
<feature type="transmembrane region" description="Helical" evidence="10">
    <location>
        <begin position="152"/>
        <end position="172"/>
    </location>
</feature>
<feature type="transmembrane region" description="Helical" evidence="10">
    <location>
        <begin position="229"/>
        <end position="252"/>
    </location>
</feature>
<sequence length="377" mass="43371">MPEQLDIQRILALPDNEFLLEVFRALLGRDPDPDGLHFYTNRLQQGISRTRVLLEFRTSAEGQKRADVLSVPELNALVPRYRFLKQLPLGKWRWLFLPTLNKTTKPGEQAGPRWHQKEPTFWEGIAIQRRVIWALILRETVTRYGRENLGMLWFFAEPLLFIVGITLLWSYIEPRSVPAGTVAAFAVVSYPTVLLWRNTANRVTKAIEVNQALLHHRPIRAQDFFYSRILLEFASATGSFLVIFILFVAVGISHFPANLFDMVMGWLMVAWFAFGFVLTMGGLSEVSEVVEKVSHIILYLMLPFSGGFFPAYIVPEPMRNYLLLFPLADCVEFFRYGYYGDSFPCYYHLGYTIICNLALTLFGLAMMTYAIRKVEAT</sequence>
<dbReference type="GO" id="GO:0015920">
    <property type="term" value="P:lipopolysaccharide transport"/>
    <property type="evidence" value="ECO:0007669"/>
    <property type="project" value="TreeGrafter"/>
</dbReference>
<name>A0A2W1K2G5_ACIFR</name>
<keyword evidence="4" id="KW-1003">Cell membrane</keyword>
<feature type="transmembrane region" description="Helical" evidence="10">
    <location>
        <begin position="178"/>
        <end position="196"/>
    </location>
</feature>
<gene>
    <name evidence="13" type="ORF">DN052_11080</name>
</gene>
<dbReference type="GeneID" id="65281975"/>
<organism evidence="13 14">
    <name type="scientific">Acidithiobacillus ferrooxidans</name>
    <name type="common">Thiobacillus ferrooxidans</name>
    <dbReference type="NCBI Taxonomy" id="920"/>
    <lineage>
        <taxon>Bacteria</taxon>
        <taxon>Pseudomonadati</taxon>
        <taxon>Pseudomonadota</taxon>
        <taxon>Acidithiobacillia</taxon>
        <taxon>Acidithiobacillales</taxon>
        <taxon>Acidithiobacillaceae</taxon>
        <taxon>Acidithiobacillus</taxon>
    </lineage>
</organism>
<dbReference type="InterPro" id="IPR025282">
    <property type="entry name" value="DUF4214"/>
</dbReference>
<evidence type="ECO:0000256" key="3">
    <source>
        <dbReference type="ARBA" id="ARBA00022448"/>
    </source>
</evidence>
<evidence type="ECO:0000256" key="4">
    <source>
        <dbReference type="ARBA" id="ARBA00022475"/>
    </source>
</evidence>
<evidence type="ECO:0000256" key="9">
    <source>
        <dbReference type="ARBA" id="ARBA00023136"/>
    </source>
</evidence>
<dbReference type="PANTHER" id="PTHR30413:SF10">
    <property type="entry name" value="CAPSULE POLYSACCHARIDE EXPORT INNER-MEMBRANE PROTEIN CTRC"/>
    <property type="match status" value="1"/>
</dbReference>
<dbReference type="GO" id="GO:0043190">
    <property type="term" value="C:ATP-binding cassette (ABC) transporter complex"/>
    <property type="evidence" value="ECO:0007669"/>
    <property type="project" value="InterPro"/>
</dbReference>
<comment type="similarity">
    <text evidence="2">Belongs to the ABC-2 integral membrane protein family.</text>
</comment>
<keyword evidence="3" id="KW-0813">Transport</keyword>
<evidence type="ECO:0000256" key="10">
    <source>
        <dbReference type="SAM" id="Phobius"/>
    </source>
</evidence>
<dbReference type="InterPro" id="IPR000412">
    <property type="entry name" value="ABC_2_transport"/>
</dbReference>
<dbReference type="InterPro" id="IPR013525">
    <property type="entry name" value="ABC2_TM"/>
</dbReference>
<keyword evidence="6 10" id="KW-0812">Transmembrane</keyword>
<protein>
    <submittedName>
        <fullName evidence="13">DUF4214 domain-containing protein</fullName>
    </submittedName>
</protein>
<feature type="domain" description="DUF4214" evidence="12">
    <location>
        <begin position="15"/>
        <end position="64"/>
    </location>
</feature>
<keyword evidence="8" id="KW-0625">Polysaccharide transport</keyword>
<dbReference type="Pfam" id="PF01061">
    <property type="entry name" value="ABC2_membrane"/>
    <property type="match status" value="1"/>
</dbReference>
<evidence type="ECO:0000256" key="8">
    <source>
        <dbReference type="ARBA" id="ARBA00023047"/>
    </source>
</evidence>
<dbReference type="OrthoDB" id="9814458at2"/>
<dbReference type="Proteomes" id="UP000248886">
    <property type="component" value="Unassembled WGS sequence"/>
</dbReference>
<comment type="subcellular location">
    <subcellularLocation>
        <location evidence="1">Cell membrane</location>
        <topology evidence="1">Multi-pass membrane protein</topology>
    </subcellularLocation>
</comment>
<keyword evidence="9 10" id="KW-0472">Membrane</keyword>
<dbReference type="Pfam" id="PF13946">
    <property type="entry name" value="DUF4214"/>
    <property type="match status" value="1"/>
</dbReference>